<dbReference type="PROSITE" id="PS50255">
    <property type="entry name" value="CYTOCHROME_B5_2"/>
    <property type="match status" value="1"/>
</dbReference>
<dbReference type="InterPro" id="IPR036400">
    <property type="entry name" value="Cyt_B5-like_heme/steroid_sf"/>
</dbReference>
<dbReference type="InterPro" id="IPR001199">
    <property type="entry name" value="Cyt_B5-like_heme/steroid-bd"/>
</dbReference>
<dbReference type="EMBL" id="OV696691">
    <property type="protein sequence ID" value="CAH1268468.1"/>
    <property type="molecule type" value="Genomic_DNA"/>
</dbReference>
<evidence type="ECO:0000259" key="8">
    <source>
        <dbReference type="PROSITE" id="PS51416"/>
    </source>
</evidence>
<feature type="compositionally biased region" description="Low complexity" evidence="5">
    <location>
        <begin position="611"/>
        <end position="620"/>
    </location>
</feature>
<dbReference type="OrthoDB" id="239701at2759"/>
<accession>A0A8K0A8W1</accession>
<feature type="region of interest" description="Disordered" evidence="5">
    <location>
        <begin position="1114"/>
        <end position="1142"/>
    </location>
</feature>
<dbReference type="Pfam" id="PF13445">
    <property type="entry name" value="zf-RING_UBOX"/>
    <property type="match status" value="1"/>
</dbReference>
<evidence type="ECO:0000256" key="1">
    <source>
        <dbReference type="ARBA" id="ARBA00022723"/>
    </source>
</evidence>
<dbReference type="Gene3D" id="3.10.120.10">
    <property type="entry name" value="Cytochrome b5-like heme/steroid binding domain"/>
    <property type="match status" value="1"/>
</dbReference>
<dbReference type="FunFam" id="2.30.30.40:FF:000074">
    <property type="entry name" value="E3 ubiquitin-protein ligase HERC2 isoform X1"/>
    <property type="match status" value="1"/>
</dbReference>
<sequence>MAAAPLPLGEQIREELTCSICLEMFTKPKMLPCQHTFCEDCLEDIAGDKERFQCPNCRRRVKLPRKGVAGLRDSHMVTSLCERVQNQAKLTKEKPQSKNMCNLHPSEEVKLYYLELLGAGSLLRKYVSLLCIHVADVLPVAASLAAISAKHFAVVSSVLSADLSGVLLPELVVCMVLLQTQAADVLQESRAIQPLGGLLELLDRYNQSPNFLLPELVVCMVLLQTQAADVLQESRAIQPLGGLLELLDRYNQSPNSMFHVSGVLLPELVVCMVLLQTQAADVLQESRAIQPLGGLLELLDRYNRLAPGLERDDGEDLAWPGVLGTICYITAATRPNEDVQLIRKADLENHNKDGGLWVVIHGKVYDVKDFQLQAPCGSENLLEYAARDATEAFEEAHHSQEARDTMQAFFVGVYVEPDQDVVHPMDTTTISSPLIDTERVLGLLMGLSANSQALSLPVTTIEDECSQWFQSELFSGGLQCLQPPNPFQEEKGEVRSSATTPATTVPPGGEDSPLGIRRLSRQTSQTDPAKPFLQALAESRVQEPSVKLFLSSVDQYCKNHHYVTPIHFPQDHPVEEVGRLLLACLLKHLDLGHAVLTFLEHQASSSDRQIPAADSAETPTAPTPAAPQAELPNSIGDVCQAVYRAKCSLIKAHQDLGRSYKEVCAPMIERCLFLFNELRPAVANELSLVRRLKVLATHTRWRAFVQTMIEDKRKEKQEAAAAAELAAVALQLEEKQEAAVLQETKEVQEDGGKDDEVEAEEEGQGDGKADGEAHEEKEQEDDPEDVVREVAKFKAKESWDMILTAITSARNFKWLRQRLTGTRSHAALMNKITEFVLKDGPIDVEKLRKALHRQVERARLRLKGADAMLELLSKDYLIPSVRYQVLCGWQGLQFSTKKISDPLPHCLDNASLIPPNDRVSLEIAFGKLNEWSISTLRDAVLHADHNYKMSAQGAGPGAETFSLGILPQARFLLATLGMLTMPHQATGVSQLLNRGALALTQTIMRLAGPDSQQASEDPSCNNVAAVFEESRSKPQPPPVPISGPELAALMKPGVRVVRGVDWKWGDQDGPPPGEGRVIGDLGEDGWIRVQWDTGSTNSYRMGKEGKYDLKLAEPPPLQEKEEEEETDIVPDSKNAKDDSTHPTSLIRRACSSLLRTLTISMGVHAEIVQREAVRTVCELLRVLVESGAIGEQSAQSNSGTIACLQHRDWATLGFIRSIATSPTVCHALSTPQWIDLLLRIVGEQPLNTALTRQVLCLRLLHSVLPSWELSHQGQQMNNIINQLFGLLGSVLMQCNADPVLQAIDTCKKKKSPRPKVALTCSHSSTVAEELVSLLRTLHGIDSWNRLINDYISSNLSVIADIVTDKPKPLQMSEVEGQVTISQTGAVLAVLAVIGSVDSRVRLGGLVRHDEWGVGTVSGIRQNGKIVVQFHDLKAAKLCKLANLCRVTEVCFSVDKLPMTDTILNTWGSLVSLATAGFKPDREGGRQSRTGTTDKTREADVINRTLLRKQQVRLGLLKASGVLFHQQKNLRRILALVSTLDSTAADSATEEEGLPKETVTLMQQLMSAATQPSPVKAIFARQELEAAALAVCQHLAAEVSRPCALPPPISNSNIVTNNSTSSPNTTISNILSTSPKERAKTPPVIPSKQNKQKKTRKSSPPPPVPVVQQLIEMGFPRKNVEFALKSLSESDAPSSAALPTVGEGCRQSC</sequence>
<dbReference type="Gene3D" id="2.30.30.40">
    <property type="entry name" value="SH3 Domains"/>
    <property type="match status" value="1"/>
</dbReference>
<dbReference type="Proteomes" id="UP000838412">
    <property type="component" value="Chromosome 6"/>
</dbReference>
<dbReference type="InterPro" id="IPR027370">
    <property type="entry name" value="Znf-RING_euk"/>
</dbReference>
<dbReference type="PANTHER" id="PTHR25462:SF296">
    <property type="entry name" value="MEIOTIC P26, ISOFORM F"/>
    <property type="match status" value="1"/>
</dbReference>
<evidence type="ECO:0000313" key="9">
    <source>
        <dbReference type="EMBL" id="CAH1268468.1"/>
    </source>
</evidence>
<evidence type="ECO:0000256" key="3">
    <source>
        <dbReference type="ARBA" id="ARBA00022833"/>
    </source>
</evidence>
<feature type="compositionally biased region" description="Low complexity" evidence="5">
    <location>
        <begin position="1613"/>
        <end position="1633"/>
    </location>
</feature>
<dbReference type="Pfam" id="PF00173">
    <property type="entry name" value="Cyt-b5"/>
    <property type="match status" value="1"/>
</dbReference>
<feature type="region of interest" description="Disordered" evidence="5">
    <location>
        <begin position="1613"/>
        <end position="1665"/>
    </location>
</feature>
<feature type="region of interest" description="Disordered" evidence="5">
    <location>
        <begin position="1687"/>
        <end position="1708"/>
    </location>
</feature>
<dbReference type="SMART" id="SM00184">
    <property type="entry name" value="RING"/>
    <property type="match status" value="1"/>
</dbReference>
<proteinExistence type="predicted"/>
<feature type="compositionally biased region" description="Low complexity" evidence="5">
    <location>
        <begin position="498"/>
        <end position="507"/>
    </location>
</feature>
<name>A0A8K0A8W1_BRALA</name>
<dbReference type="InterPro" id="IPR017907">
    <property type="entry name" value="Znf_RING_CS"/>
</dbReference>
<evidence type="ECO:0000256" key="5">
    <source>
        <dbReference type="SAM" id="MobiDB-lite"/>
    </source>
</evidence>
<feature type="compositionally biased region" description="Acidic residues" evidence="5">
    <location>
        <begin position="752"/>
        <end position="764"/>
    </location>
</feature>
<keyword evidence="10" id="KW-1185">Reference proteome</keyword>
<feature type="domain" description="MIB/HERC2" evidence="8">
    <location>
        <begin position="1042"/>
        <end position="1115"/>
    </location>
</feature>
<evidence type="ECO:0000256" key="4">
    <source>
        <dbReference type="PROSITE-ProRule" id="PRU00175"/>
    </source>
</evidence>
<dbReference type="GO" id="GO:0008270">
    <property type="term" value="F:zinc ion binding"/>
    <property type="evidence" value="ECO:0007669"/>
    <property type="project" value="UniProtKB-KW"/>
</dbReference>
<evidence type="ECO:0000259" key="7">
    <source>
        <dbReference type="PROSITE" id="PS50255"/>
    </source>
</evidence>
<feature type="region of interest" description="Disordered" evidence="5">
    <location>
        <begin position="744"/>
        <end position="786"/>
    </location>
</feature>
<dbReference type="GO" id="GO:0005654">
    <property type="term" value="C:nucleoplasm"/>
    <property type="evidence" value="ECO:0007669"/>
    <property type="project" value="TreeGrafter"/>
</dbReference>
<dbReference type="Pfam" id="PF06701">
    <property type="entry name" value="MIB_HERC2"/>
    <property type="match status" value="1"/>
</dbReference>
<dbReference type="InterPro" id="IPR001841">
    <property type="entry name" value="Znf_RING"/>
</dbReference>
<organism evidence="9 10">
    <name type="scientific">Branchiostoma lanceolatum</name>
    <name type="common">Common lancelet</name>
    <name type="synonym">Amphioxus lanceolatum</name>
    <dbReference type="NCBI Taxonomy" id="7740"/>
    <lineage>
        <taxon>Eukaryota</taxon>
        <taxon>Metazoa</taxon>
        <taxon>Chordata</taxon>
        <taxon>Cephalochordata</taxon>
        <taxon>Leptocardii</taxon>
        <taxon>Amphioxiformes</taxon>
        <taxon>Branchiostomatidae</taxon>
        <taxon>Branchiostoma</taxon>
    </lineage>
</organism>
<evidence type="ECO:0000259" key="6">
    <source>
        <dbReference type="PROSITE" id="PS50089"/>
    </source>
</evidence>
<feature type="domain" description="RING-type" evidence="6">
    <location>
        <begin position="18"/>
        <end position="58"/>
    </location>
</feature>
<protein>
    <submittedName>
        <fullName evidence="9">HERC2 protein</fullName>
    </submittedName>
</protein>
<dbReference type="InterPro" id="IPR010606">
    <property type="entry name" value="Mib_Herc2"/>
</dbReference>
<dbReference type="InterPro" id="IPR037252">
    <property type="entry name" value="Mib_Herc2_sf"/>
</dbReference>
<dbReference type="GO" id="GO:0061630">
    <property type="term" value="F:ubiquitin protein ligase activity"/>
    <property type="evidence" value="ECO:0007669"/>
    <property type="project" value="TreeGrafter"/>
</dbReference>
<dbReference type="PROSITE" id="PS50089">
    <property type="entry name" value="ZF_RING_2"/>
    <property type="match status" value="1"/>
</dbReference>
<evidence type="ECO:0000313" key="10">
    <source>
        <dbReference type="Proteomes" id="UP000838412"/>
    </source>
</evidence>
<feature type="region of interest" description="Disordered" evidence="5">
    <location>
        <begin position="481"/>
        <end position="515"/>
    </location>
</feature>
<keyword evidence="2 4" id="KW-0863">Zinc-finger</keyword>
<dbReference type="SUPFAM" id="SSF55856">
    <property type="entry name" value="Cytochrome b5-like heme/steroid binding domain"/>
    <property type="match status" value="1"/>
</dbReference>
<feature type="compositionally biased region" description="Basic and acidic residues" evidence="5">
    <location>
        <begin position="765"/>
        <end position="777"/>
    </location>
</feature>
<dbReference type="PROSITE" id="PS51416">
    <property type="entry name" value="MIB_HERC2"/>
    <property type="match status" value="1"/>
</dbReference>
<dbReference type="PANTHER" id="PTHR25462">
    <property type="entry name" value="BONUS, ISOFORM C-RELATED"/>
    <property type="match status" value="1"/>
</dbReference>
<keyword evidence="3" id="KW-0862">Zinc</keyword>
<dbReference type="PROSITE" id="PS00518">
    <property type="entry name" value="ZF_RING_1"/>
    <property type="match status" value="1"/>
</dbReference>
<dbReference type="SUPFAM" id="SSF159034">
    <property type="entry name" value="Mib/herc2 domain-like"/>
    <property type="match status" value="1"/>
</dbReference>
<reference evidence="9" key="1">
    <citation type="submission" date="2022-01" db="EMBL/GenBank/DDBJ databases">
        <authorList>
            <person name="Braso-Vives M."/>
        </authorList>
    </citation>
    <scope>NUCLEOTIDE SEQUENCE</scope>
</reference>
<evidence type="ECO:0000256" key="2">
    <source>
        <dbReference type="ARBA" id="ARBA00022771"/>
    </source>
</evidence>
<keyword evidence="1" id="KW-0479">Metal-binding</keyword>
<dbReference type="FunFam" id="3.10.120.10:FF:000005">
    <property type="entry name" value="E3 ubiquitin-protein ligase HERC2 isoform X2"/>
    <property type="match status" value="1"/>
</dbReference>
<dbReference type="SUPFAM" id="SSF57850">
    <property type="entry name" value="RING/U-box"/>
    <property type="match status" value="1"/>
</dbReference>
<dbReference type="InterPro" id="IPR047153">
    <property type="entry name" value="TRIM45/56/19-like"/>
</dbReference>
<dbReference type="SMART" id="SM01117">
    <property type="entry name" value="Cyt-b5"/>
    <property type="match status" value="1"/>
</dbReference>
<feature type="domain" description="Cytochrome b5 heme-binding" evidence="7">
    <location>
        <begin position="339"/>
        <end position="415"/>
    </location>
</feature>
<feature type="region of interest" description="Disordered" evidence="5">
    <location>
        <begin position="607"/>
        <end position="629"/>
    </location>
</feature>
<dbReference type="InterPro" id="IPR013083">
    <property type="entry name" value="Znf_RING/FYVE/PHD"/>
</dbReference>
<gene>
    <name evidence="9" type="primary">HERC2</name>
    <name evidence="9" type="ORF">BLAG_LOCUS21395</name>
</gene>
<dbReference type="GO" id="GO:0016567">
    <property type="term" value="P:protein ubiquitination"/>
    <property type="evidence" value="ECO:0007669"/>
    <property type="project" value="InterPro"/>
</dbReference>
<dbReference type="Gene3D" id="3.30.40.10">
    <property type="entry name" value="Zinc/RING finger domain, C3HC4 (zinc finger)"/>
    <property type="match status" value="1"/>
</dbReference>